<reference evidence="1" key="1">
    <citation type="journal article" date="2019" name="Sci. Rep.">
        <title>Draft genome of Tanacetum cinerariifolium, the natural source of mosquito coil.</title>
        <authorList>
            <person name="Yamashiro T."/>
            <person name="Shiraishi A."/>
            <person name="Satake H."/>
            <person name="Nakayama K."/>
        </authorList>
    </citation>
    <scope>NUCLEOTIDE SEQUENCE</scope>
</reference>
<evidence type="ECO:0000313" key="1">
    <source>
        <dbReference type="EMBL" id="GFD28144.1"/>
    </source>
</evidence>
<feature type="non-terminal residue" evidence="1">
    <location>
        <position position="99"/>
    </location>
</feature>
<feature type="non-terminal residue" evidence="1">
    <location>
        <position position="1"/>
    </location>
</feature>
<proteinExistence type="predicted"/>
<name>A0A699V7Q7_TANCI</name>
<organism evidence="1">
    <name type="scientific">Tanacetum cinerariifolium</name>
    <name type="common">Dalmatian daisy</name>
    <name type="synonym">Chrysanthemum cinerariifolium</name>
    <dbReference type="NCBI Taxonomy" id="118510"/>
    <lineage>
        <taxon>Eukaryota</taxon>
        <taxon>Viridiplantae</taxon>
        <taxon>Streptophyta</taxon>
        <taxon>Embryophyta</taxon>
        <taxon>Tracheophyta</taxon>
        <taxon>Spermatophyta</taxon>
        <taxon>Magnoliopsida</taxon>
        <taxon>eudicotyledons</taxon>
        <taxon>Gunneridae</taxon>
        <taxon>Pentapetalae</taxon>
        <taxon>asterids</taxon>
        <taxon>campanulids</taxon>
        <taxon>Asterales</taxon>
        <taxon>Asteraceae</taxon>
        <taxon>Asteroideae</taxon>
        <taxon>Anthemideae</taxon>
        <taxon>Anthemidinae</taxon>
        <taxon>Tanacetum</taxon>
    </lineage>
</organism>
<gene>
    <name evidence="1" type="ORF">Tci_900113</name>
</gene>
<accession>A0A699V7Q7</accession>
<dbReference type="EMBL" id="BKCJ011382761">
    <property type="protein sequence ID" value="GFD28144.1"/>
    <property type="molecule type" value="Genomic_DNA"/>
</dbReference>
<dbReference type="AlphaFoldDB" id="A0A699V7Q7"/>
<protein>
    <submittedName>
        <fullName evidence="1">Uncharacterized protein</fullName>
    </submittedName>
</protein>
<sequence>NSYQKGRLTQVLNEFTKNYQNGKSRKRVLETAEGVWVAATAYTPEHLTVYAIDYCAYSVLQRTIVSTENEPITPAEFKLCTNHGHTGVSTRPRAQEADD</sequence>
<comment type="caution">
    <text evidence="1">The sequence shown here is derived from an EMBL/GenBank/DDBJ whole genome shotgun (WGS) entry which is preliminary data.</text>
</comment>